<name>A0A4R6DQS3_9RHOO</name>
<proteinExistence type="predicted"/>
<evidence type="ECO:0000313" key="2">
    <source>
        <dbReference type="EMBL" id="TDN47425.1"/>
    </source>
</evidence>
<organism evidence="2 3">
    <name type="scientific">Azoarcus indigens</name>
    <dbReference type="NCBI Taxonomy" id="29545"/>
    <lineage>
        <taxon>Bacteria</taxon>
        <taxon>Pseudomonadati</taxon>
        <taxon>Pseudomonadota</taxon>
        <taxon>Betaproteobacteria</taxon>
        <taxon>Rhodocyclales</taxon>
        <taxon>Zoogloeaceae</taxon>
        <taxon>Azoarcus</taxon>
    </lineage>
</organism>
<dbReference type="Gene3D" id="3.40.50.360">
    <property type="match status" value="1"/>
</dbReference>
<dbReference type="EMBL" id="SNVV01000020">
    <property type="protein sequence ID" value="TDN47425.1"/>
    <property type="molecule type" value="Genomic_DNA"/>
</dbReference>
<sequence>MSTRPLKVVTLVGSLRKGSYNRMVAQSLAELAPAGLSVELLASVGDIPHYDADVQAEGFPGAVVAMGDAIRAADGVIIVTPEYNYSVPGVLKNVIDWLSRLDKQPFAGKPVAIQSASMGVFGGARAQYHLRQILVFLDAIVLNRPEVMVGAAQTKVNEDTATLGDAGTRDFIAGQLKAFEAFIRKHGSDGA</sequence>
<reference evidence="2 3" key="1">
    <citation type="submission" date="2019-03" db="EMBL/GenBank/DDBJ databases">
        <title>Genomic Encyclopedia of Type Strains, Phase IV (KMG-IV): sequencing the most valuable type-strain genomes for metagenomic binning, comparative biology and taxonomic classification.</title>
        <authorList>
            <person name="Goeker M."/>
        </authorList>
    </citation>
    <scope>NUCLEOTIDE SEQUENCE [LARGE SCALE GENOMIC DNA]</scope>
    <source>
        <strain evidence="2 3">DSM 12121</strain>
    </source>
</reference>
<dbReference type="InterPro" id="IPR029039">
    <property type="entry name" value="Flavoprotein-like_sf"/>
</dbReference>
<protein>
    <submittedName>
        <fullName evidence="2">Chromate reductase</fullName>
    </submittedName>
</protein>
<dbReference type="OrthoDB" id="9812295at2"/>
<dbReference type="Pfam" id="PF03358">
    <property type="entry name" value="FMN_red"/>
    <property type="match status" value="1"/>
</dbReference>
<dbReference type="PANTHER" id="PTHR30543:SF21">
    <property type="entry name" value="NAD(P)H-DEPENDENT FMN REDUCTASE LOT6"/>
    <property type="match status" value="1"/>
</dbReference>
<dbReference type="SUPFAM" id="SSF52218">
    <property type="entry name" value="Flavoproteins"/>
    <property type="match status" value="1"/>
</dbReference>
<comment type="caution">
    <text evidence="2">The sequence shown here is derived from an EMBL/GenBank/DDBJ whole genome shotgun (WGS) entry which is preliminary data.</text>
</comment>
<dbReference type="InterPro" id="IPR050712">
    <property type="entry name" value="NAD(P)H-dep_reductase"/>
</dbReference>
<evidence type="ECO:0000259" key="1">
    <source>
        <dbReference type="Pfam" id="PF03358"/>
    </source>
</evidence>
<feature type="domain" description="NADPH-dependent FMN reductase-like" evidence="1">
    <location>
        <begin position="7"/>
        <end position="152"/>
    </location>
</feature>
<dbReference type="InterPro" id="IPR005025">
    <property type="entry name" value="FMN_Rdtase-like_dom"/>
</dbReference>
<dbReference type="RefSeq" id="WP_133594254.1">
    <property type="nucleotide sequence ID" value="NZ_SNVV01000020.1"/>
</dbReference>
<dbReference type="GO" id="GO:0016491">
    <property type="term" value="F:oxidoreductase activity"/>
    <property type="evidence" value="ECO:0007669"/>
    <property type="project" value="InterPro"/>
</dbReference>
<dbReference type="AlphaFoldDB" id="A0A4R6DQS3"/>
<evidence type="ECO:0000313" key="3">
    <source>
        <dbReference type="Proteomes" id="UP000295129"/>
    </source>
</evidence>
<keyword evidence="3" id="KW-1185">Reference proteome</keyword>
<gene>
    <name evidence="2" type="ORF">C7389_12092</name>
</gene>
<accession>A0A4R6DQS3</accession>
<dbReference type="GO" id="GO:0010181">
    <property type="term" value="F:FMN binding"/>
    <property type="evidence" value="ECO:0007669"/>
    <property type="project" value="TreeGrafter"/>
</dbReference>
<dbReference type="Proteomes" id="UP000295129">
    <property type="component" value="Unassembled WGS sequence"/>
</dbReference>
<dbReference type="GO" id="GO:0005829">
    <property type="term" value="C:cytosol"/>
    <property type="evidence" value="ECO:0007669"/>
    <property type="project" value="TreeGrafter"/>
</dbReference>
<dbReference type="PANTHER" id="PTHR30543">
    <property type="entry name" value="CHROMATE REDUCTASE"/>
    <property type="match status" value="1"/>
</dbReference>